<dbReference type="PROSITE" id="PS50943">
    <property type="entry name" value="HTH_CROC1"/>
    <property type="match status" value="1"/>
</dbReference>
<evidence type="ECO:0000313" key="4">
    <source>
        <dbReference type="Proteomes" id="UP000285123"/>
    </source>
</evidence>
<gene>
    <name evidence="3" type="ORF">SAHL_09740</name>
</gene>
<accession>A0A423PT65</accession>
<dbReference type="InterPro" id="IPR001387">
    <property type="entry name" value="Cro/C1-type_HTH"/>
</dbReference>
<protein>
    <recommendedName>
        <fullName evidence="2">HTH cro/C1-type domain-containing protein</fullName>
    </recommendedName>
</protein>
<dbReference type="Gene3D" id="1.10.260.40">
    <property type="entry name" value="lambda repressor-like DNA-binding domains"/>
    <property type="match status" value="1"/>
</dbReference>
<feature type="domain" description="HTH cro/C1-type" evidence="2">
    <location>
        <begin position="70"/>
        <end position="127"/>
    </location>
</feature>
<name>A0A423PT65_9GAMM</name>
<evidence type="ECO:0000259" key="2">
    <source>
        <dbReference type="PROSITE" id="PS50943"/>
    </source>
</evidence>
<dbReference type="Pfam" id="PF24250">
    <property type="entry name" value="HVO_2718"/>
    <property type="match status" value="1"/>
</dbReference>
<proteinExistence type="predicted"/>
<dbReference type="Proteomes" id="UP000285123">
    <property type="component" value="Unassembled WGS sequence"/>
</dbReference>
<dbReference type="GO" id="GO:0003677">
    <property type="term" value="F:DNA binding"/>
    <property type="evidence" value="ECO:0007669"/>
    <property type="project" value="InterPro"/>
</dbReference>
<evidence type="ECO:0000256" key="1">
    <source>
        <dbReference type="SAM" id="MobiDB-lite"/>
    </source>
</evidence>
<dbReference type="RefSeq" id="WP_184947594.1">
    <property type="nucleotide sequence ID" value="NZ_AYKF01000084.1"/>
</dbReference>
<feature type="compositionally biased region" description="Low complexity" evidence="1">
    <location>
        <begin position="199"/>
        <end position="210"/>
    </location>
</feature>
<dbReference type="InterPro" id="IPR010982">
    <property type="entry name" value="Lambda_DNA-bd_dom_sf"/>
</dbReference>
<feature type="region of interest" description="Disordered" evidence="1">
    <location>
        <begin position="197"/>
        <end position="217"/>
    </location>
</feature>
<dbReference type="EMBL" id="AYKF01000084">
    <property type="protein sequence ID" value="ROO28816.1"/>
    <property type="molecule type" value="Genomic_DNA"/>
</dbReference>
<dbReference type="AlphaFoldDB" id="A0A423PT65"/>
<dbReference type="SUPFAM" id="SSF47413">
    <property type="entry name" value="lambda repressor-like DNA-binding domains"/>
    <property type="match status" value="1"/>
</dbReference>
<comment type="caution">
    <text evidence="3">The sequence shown here is derived from an EMBL/GenBank/DDBJ whole genome shotgun (WGS) entry which is preliminary data.</text>
</comment>
<dbReference type="CDD" id="cd00093">
    <property type="entry name" value="HTH_XRE"/>
    <property type="match status" value="1"/>
</dbReference>
<organism evidence="3 4">
    <name type="scientific">Salinisphaera orenii YIM 95161</name>
    <dbReference type="NCBI Taxonomy" id="1051139"/>
    <lineage>
        <taxon>Bacteria</taxon>
        <taxon>Pseudomonadati</taxon>
        <taxon>Pseudomonadota</taxon>
        <taxon>Gammaproteobacteria</taxon>
        <taxon>Salinisphaerales</taxon>
        <taxon>Salinisphaeraceae</taxon>
        <taxon>Salinisphaera</taxon>
    </lineage>
</organism>
<evidence type="ECO:0000313" key="3">
    <source>
        <dbReference type="EMBL" id="ROO28816.1"/>
    </source>
</evidence>
<dbReference type="InterPro" id="IPR057937">
    <property type="entry name" value="HVO_2718-like_HTH"/>
</dbReference>
<sequence length="217" mass="23932">MSATDGPERGRLSQVTHFTANLSRNAVSALARRVGGMTLEIGRTLILDRAQRRVLSEEQQAWMSRAGEAVRDARRTAGLSRDDLARALDLEDKSLLQAVEQGSATVSFELILRLTSLLARNDPVPFLIQLVRGFNPRLWALAEDWGVGRLPTMIERDRQWMNIYRGNEAARQLPEAEFDEVMAFCESALTMAVAFRQDGPAPASPSGEAANRPGPTS</sequence>
<reference evidence="3 4" key="1">
    <citation type="submission" date="2013-10" db="EMBL/GenBank/DDBJ databases">
        <title>Salinisphaera halophila YIM 95161 Genome Sequencing.</title>
        <authorList>
            <person name="Lai Q."/>
            <person name="Li C."/>
            <person name="Shao Z."/>
        </authorList>
    </citation>
    <scope>NUCLEOTIDE SEQUENCE [LARGE SCALE GENOMIC DNA]</scope>
    <source>
        <strain evidence="3 4">YIM 95161</strain>
    </source>
</reference>